<evidence type="ECO:0000313" key="2">
    <source>
        <dbReference type="EMBL" id="EMD35473.1"/>
    </source>
</evidence>
<keyword evidence="3" id="KW-1185">Reference proteome</keyword>
<feature type="compositionally biased region" description="Polar residues" evidence="1">
    <location>
        <begin position="1"/>
        <end position="13"/>
    </location>
</feature>
<reference evidence="2 3" key="1">
    <citation type="journal article" date="2012" name="Proc. Natl. Acad. Sci. U.S.A.">
        <title>Comparative genomics of Ceriporiopsis subvermispora and Phanerochaete chrysosporium provide insight into selective ligninolysis.</title>
        <authorList>
            <person name="Fernandez-Fueyo E."/>
            <person name="Ruiz-Duenas F.J."/>
            <person name="Ferreira P."/>
            <person name="Floudas D."/>
            <person name="Hibbett D.S."/>
            <person name="Canessa P."/>
            <person name="Larrondo L.F."/>
            <person name="James T.Y."/>
            <person name="Seelenfreund D."/>
            <person name="Lobos S."/>
            <person name="Polanco R."/>
            <person name="Tello M."/>
            <person name="Honda Y."/>
            <person name="Watanabe T."/>
            <person name="Watanabe T."/>
            <person name="Ryu J.S."/>
            <person name="Kubicek C.P."/>
            <person name="Schmoll M."/>
            <person name="Gaskell J."/>
            <person name="Hammel K.E."/>
            <person name="St John F.J."/>
            <person name="Vanden Wymelenberg A."/>
            <person name="Sabat G."/>
            <person name="Splinter BonDurant S."/>
            <person name="Syed K."/>
            <person name="Yadav J.S."/>
            <person name="Doddapaneni H."/>
            <person name="Subramanian V."/>
            <person name="Lavin J.L."/>
            <person name="Oguiza J.A."/>
            <person name="Perez G."/>
            <person name="Pisabarro A.G."/>
            <person name="Ramirez L."/>
            <person name="Santoyo F."/>
            <person name="Master E."/>
            <person name="Coutinho P.M."/>
            <person name="Henrissat B."/>
            <person name="Lombard V."/>
            <person name="Magnuson J.K."/>
            <person name="Kuees U."/>
            <person name="Hori C."/>
            <person name="Igarashi K."/>
            <person name="Samejima M."/>
            <person name="Held B.W."/>
            <person name="Barry K.W."/>
            <person name="LaButti K.M."/>
            <person name="Lapidus A."/>
            <person name="Lindquist E.A."/>
            <person name="Lucas S.M."/>
            <person name="Riley R."/>
            <person name="Salamov A.A."/>
            <person name="Hoffmeister D."/>
            <person name="Schwenk D."/>
            <person name="Hadar Y."/>
            <person name="Yarden O."/>
            <person name="de Vries R.P."/>
            <person name="Wiebenga A."/>
            <person name="Stenlid J."/>
            <person name="Eastwood D."/>
            <person name="Grigoriev I.V."/>
            <person name="Berka R.M."/>
            <person name="Blanchette R.A."/>
            <person name="Kersten P."/>
            <person name="Martinez A.T."/>
            <person name="Vicuna R."/>
            <person name="Cullen D."/>
        </authorList>
    </citation>
    <scope>NUCLEOTIDE SEQUENCE [LARGE SCALE GENOMIC DNA]</scope>
    <source>
        <strain evidence="2 3">B</strain>
    </source>
</reference>
<dbReference type="AlphaFoldDB" id="M2QEJ8"/>
<dbReference type="Proteomes" id="UP000016930">
    <property type="component" value="Unassembled WGS sequence"/>
</dbReference>
<sequence length="130" mass="14885">MTSSNSPTRSPTKFNPAAEPHKRPTSTVISQPFSSFDHRKNVVEPFEEECKRDVEFMEKLNGMMLQLMLEFHAWSTARPSCESDRTADTLEAEVKAIIELEKDQERSRQRLSDFVNRIKLALAALTELSI</sequence>
<protein>
    <submittedName>
        <fullName evidence="2">Uncharacterized protein</fullName>
    </submittedName>
</protein>
<evidence type="ECO:0000313" key="3">
    <source>
        <dbReference type="Proteomes" id="UP000016930"/>
    </source>
</evidence>
<proteinExistence type="predicted"/>
<dbReference type="OrthoDB" id="3224400at2759"/>
<name>M2QEJ8_CERS8</name>
<organism evidence="2 3">
    <name type="scientific">Ceriporiopsis subvermispora (strain B)</name>
    <name type="common">White-rot fungus</name>
    <name type="synonym">Gelatoporia subvermispora</name>
    <dbReference type="NCBI Taxonomy" id="914234"/>
    <lineage>
        <taxon>Eukaryota</taxon>
        <taxon>Fungi</taxon>
        <taxon>Dikarya</taxon>
        <taxon>Basidiomycota</taxon>
        <taxon>Agaricomycotina</taxon>
        <taxon>Agaricomycetes</taxon>
        <taxon>Polyporales</taxon>
        <taxon>Gelatoporiaceae</taxon>
        <taxon>Gelatoporia</taxon>
    </lineage>
</organism>
<dbReference type="HOGENOM" id="CLU_129979_0_0_1"/>
<evidence type="ECO:0000256" key="1">
    <source>
        <dbReference type="SAM" id="MobiDB-lite"/>
    </source>
</evidence>
<gene>
    <name evidence="2" type="ORF">CERSUDRAFT_85436</name>
</gene>
<feature type="region of interest" description="Disordered" evidence="1">
    <location>
        <begin position="1"/>
        <end position="31"/>
    </location>
</feature>
<dbReference type="STRING" id="914234.M2QEJ8"/>
<accession>M2QEJ8</accession>
<dbReference type="EMBL" id="KB445800">
    <property type="protein sequence ID" value="EMD35473.1"/>
    <property type="molecule type" value="Genomic_DNA"/>
</dbReference>